<dbReference type="Pfam" id="PF03572">
    <property type="entry name" value="Peptidase_S41"/>
    <property type="match status" value="1"/>
</dbReference>
<dbReference type="GO" id="GO:0007165">
    <property type="term" value="P:signal transduction"/>
    <property type="evidence" value="ECO:0007669"/>
    <property type="project" value="TreeGrafter"/>
</dbReference>
<evidence type="ECO:0000313" key="3">
    <source>
        <dbReference type="EMBL" id="AGA25139.1"/>
    </source>
</evidence>
<dbReference type="RefSeq" id="WP_015244319.1">
    <property type="nucleotide sequence ID" value="NC_019892.1"/>
</dbReference>
<dbReference type="AlphaFoldDB" id="L0D6V5"/>
<keyword evidence="1" id="KW-0732">Signal</keyword>
<keyword evidence="3" id="KW-0645">Protease</keyword>
<dbReference type="SMART" id="SM00245">
    <property type="entry name" value="TSPc"/>
    <property type="match status" value="1"/>
</dbReference>
<dbReference type="PROSITE" id="PS50106">
    <property type="entry name" value="PDZ"/>
    <property type="match status" value="1"/>
</dbReference>
<evidence type="ECO:0000259" key="2">
    <source>
        <dbReference type="PROSITE" id="PS50106"/>
    </source>
</evidence>
<dbReference type="Gene3D" id="2.30.42.10">
    <property type="match status" value="1"/>
</dbReference>
<organism evidence="3 4">
    <name type="scientific">Singulisphaera acidiphila (strain ATCC BAA-1392 / DSM 18658 / VKM B-2454 / MOB10)</name>
    <dbReference type="NCBI Taxonomy" id="886293"/>
    <lineage>
        <taxon>Bacteria</taxon>
        <taxon>Pseudomonadati</taxon>
        <taxon>Planctomycetota</taxon>
        <taxon>Planctomycetia</taxon>
        <taxon>Isosphaerales</taxon>
        <taxon>Isosphaeraceae</taxon>
        <taxon>Singulisphaera</taxon>
    </lineage>
</organism>
<dbReference type="EMBL" id="CP003364">
    <property type="protein sequence ID" value="AGA25139.1"/>
    <property type="molecule type" value="Genomic_DNA"/>
</dbReference>
<accession>L0D6V5</accession>
<protein>
    <submittedName>
        <fullName evidence="3">Periplasmic protease</fullName>
    </submittedName>
</protein>
<dbReference type="InterPro" id="IPR001478">
    <property type="entry name" value="PDZ"/>
</dbReference>
<dbReference type="SMART" id="SM00228">
    <property type="entry name" value="PDZ"/>
    <property type="match status" value="1"/>
</dbReference>
<dbReference type="eggNOG" id="COG0793">
    <property type="taxonomic scope" value="Bacteria"/>
</dbReference>
<dbReference type="SUPFAM" id="SSF52096">
    <property type="entry name" value="ClpP/crotonase"/>
    <property type="match status" value="1"/>
</dbReference>
<dbReference type="PANTHER" id="PTHR32060">
    <property type="entry name" value="TAIL-SPECIFIC PROTEASE"/>
    <property type="match status" value="1"/>
</dbReference>
<dbReference type="Pfam" id="PF17820">
    <property type="entry name" value="PDZ_6"/>
    <property type="match status" value="1"/>
</dbReference>
<gene>
    <name evidence="3" type="ordered locus">Sinac_0729</name>
</gene>
<dbReference type="SUPFAM" id="SSF50156">
    <property type="entry name" value="PDZ domain-like"/>
    <property type="match status" value="1"/>
</dbReference>
<evidence type="ECO:0000256" key="1">
    <source>
        <dbReference type="SAM" id="SignalP"/>
    </source>
</evidence>
<keyword evidence="3" id="KW-0378">Hydrolase</keyword>
<dbReference type="GO" id="GO:0030288">
    <property type="term" value="C:outer membrane-bounded periplasmic space"/>
    <property type="evidence" value="ECO:0007669"/>
    <property type="project" value="TreeGrafter"/>
</dbReference>
<dbReference type="GO" id="GO:0006508">
    <property type="term" value="P:proteolysis"/>
    <property type="evidence" value="ECO:0007669"/>
    <property type="project" value="UniProtKB-KW"/>
</dbReference>
<dbReference type="Gene3D" id="3.30.750.44">
    <property type="match status" value="1"/>
</dbReference>
<reference evidence="3 4" key="1">
    <citation type="submission" date="2012-02" db="EMBL/GenBank/DDBJ databases">
        <title>Complete sequence of chromosome of Singulisphaera acidiphila DSM 18658.</title>
        <authorList>
            <consortium name="US DOE Joint Genome Institute (JGI-PGF)"/>
            <person name="Lucas S."/>
            <person name="Copeland A."/>
            <person name="Lapidus A."/>
            <person name="Glavina del Rio T."/>
            <person name="Dalin E."/>
            <person name="Tice H."/>
            <person name="Bruce D."/>
            <person name="Goodwin L."/>
            <person name="Pitluck S."/>
            <person name="Peters L."/>
            <person name="Ovchinnikova G."/>
            <person name="Chertkov O."/>
            <person name="Kyrpides N."/>
            <person name="Mavromatis K."/>
            <person name="Ivanova N."/>
            <person name="Brettin T."/>
            <person name="Detter J.C."/>
            <person name="Han C."/>
            <person name="Larimer F."/>
            <person name="Land M."/>
            <person name="Hauser L."/>
            <person name="Markowitz V."/>
            <person name="Cheng J.-F."/>
            <person name="Hugenholtz P."/>
            <person name="Woyke T."/>
            <person name="Wu D."/>
            <person name="Tindall B."/>
            <person name="Pomrenke H."/>
            <person name="Brambilla E."/>
            <person name="Klenk H.-P."/>
            <person name="Eisen J.A."/>
        </authorList>
    </citation>
    <scope>NUCLEOTIDE SEQUENCE [LARGE SCALE GENOMIC DNA]</scope>
    <source>
        <strain evidence="4">ATCC BAA-1392 / DSM 18658 / VKM B-2454 / MOB10</strain>
    </source>
</reference>
<dbReference type="KEGG" id="saci:Sinac_0729"/>
<feature type="signal peptide" evidence="1">
    <location>
        <begin position="1"/>
        <end position="18"/>
    </location>
</feature>
<dbReference type="GO" id="GO:0004175">
    <property type="term" value="F:endopeptidase activity"/>
    <property type="evidence" value="ECO:0007669"/>
    <property type="project" value="TreeGrafter"/>
</dbReference>
<dbReference type="Gene3D" id="3.90.226.10">
    <property type="entry name" value="2-enoyl-CoA Hydratase, Chain A, domain 1"/>
    <property type="match status" value="1"/>
</dbReference>
<feature type="chain" id="PRO_5003940041" evidence="1">
    <location>
        <begin position="19"/>
        <end position="499"/>
    </location>
</feature>
<dbReference type="InterPro" id="IPR005151">
    <property type="entry name" value="Tail-specific_protease"/>
</dbReference>
<dbReference type="CDD" id="cd06782">
    <property type="entry name" value="cpPDZ_CPP-like"/>
    <property type="match status" value="1"/>
</dbReference>
<dbReference type="STRING" id="886293.Sinac_0729"/>
<dbReference type="InterPro" id="IPR041489">
    <property type="entry name" value="PDZ_6"/>
</dbReference>
<sequence>MACMFIMAFVWPVPLALAALGAADPANAPAPEAAPTQLIQAVGDAVLAHQIDPPSRQEMICSGIKAASNAAGVPVPAGLGRRVSAMAAPEQFAALVEETWPWSPERKETTPERLTYAFIEGMLQAIPSETRLFTAKEAKVHEQLQGNLYVGIHVQIDFDLAETRPKIVRALEGGPAQRAGVLGGDLIDEIDGKDAAGMSTNELVDRIRGEEGTDVELVFRQPKSKEQRRLMITRRRLFRPTIKGVRERVTGGWDARIHESDPIAYLNIESIDGSTPHELRQFARQLESEGFRALVLDLRSLAHADFHATVLLADELLDGGTIGRVRTADRGMTYQAQPDALFRGWPLAVLINQTTVGPAEWLAAALQDNHRATLVGTRTWGDAAAKTIVPVAGGDWAIEMVTRILERADGRPIGVLLPAQPGQGIAFPARQPQKGRLDQGGVKPDHPFAAADAMVRPGLSGSRPLPATDEKSQDLLDLTSKEALRLLSEELKATGDAGQ</sequence>
<name>L0D6V5_SINAD</name>
<dbReference type="GO" id="GO:0008236">
    <property type="term" value="F:serine-type peptidase activity"/>
    <property type="evidence" value="ECO:0007669"/>
    <property type="project" value="InterPro"/>
</dbReference>
<proteinExistence type="predicted"/>
<evidence type="ECO:0000313" key="4">
    <source>
        <dbReference type="Proteomes" id="UP000010798"/>
    </source>
</evidence>
<dbReference type="InterPro" id="IPR036034">
    <property type="entry name" value="PDZ_sf"/>
</dbReference>
<dbReference type="PANTHER" id="PTHR32060:SF30">
    <property type="entry name" value="CARBOXY-TERMINAL PROCESSING PROTEASE CTPA"/>
    <property type="match status" value="1"/>
</dbReference>
<dbReference type="InterPro" id="IPR029045">
    <property type="entry name" value="ClpP/crotonase-like_dom_sf"/>
</dbReference>
<dbReference type="Proteomes" id="UP000010798">
    <property type="component" value="Chromosome"/>
</dbReference>
<dbReference type="HOGENOM" id="CLU_546163_0_0_0"/>
<feature type="domain" description="PDZ" evidence="2">
    <location>
        <begin position="137"/>
        <end position="222"/>
    </location>
</feature>
<dbReference type="OrthoDB" id="287314at2"/>
<keyword evidence="4" id="KW-1185">Reference proteome</keyword>